<dbReference type="SMART" id="SM00304">
    <property type="entry name" value="HAMP"/>
    <property type="match status" value="1"/>
</dbReference>
<evidence type="ECO:0000256" key="5">
    <source>
        <dbReference type="PROSITE-ProRule" id="PRU00284"/>
    </source>
</evidence>
<dbReference type="Gene3D" id="1.10.287.950">
    <property type="entry name" value="Methyl-accepting chemotaxis protein"/>
    <property type="match status" value="1"/>
</dbReference>
<feature type="transmembrane region" description="Helical" evidence="6">
    <location>
        <begin position="20"/>
        <end position="40"/>
    </location>
</feature>
<dbReference type="PROSITE" id="PS50885">
    <property type="entry name" value="HAMP"/>
    <property type="match status" value="1"/>
</dbReference>
<dbReference type="PANTHER" id="PTHR32089:SF112">
    <property type="entry name" value="LYSOZYME-LIKE PROTEIN-RELATED"/>
    <property type="match status" value="1"/>
</dbReference>
<evidence type="ECO:0000259" key="8">
    <source>
        <dbReference type="PROSITE" id="PS50192"/>
    </source>
</evidence>
<evidence type="ECO:0000256" key="3">
    <source>
        <dbReference type="ARBA" id="ARBA00023224"/>
    </source>
</evidence>
<dbReference type="InterPro" id="IPR032255">
    <property type="entry name" value="HBM"/>
</dbReference>
<evidence type="ECO:0000256" key="4">
    <source>
        <dbReference type="ARBA" id="ARBA00029447"/>
    </source>
</evidence>
<reference evidence="10" key="1">
    <citation type="submission" date="2018-08" db="EMBL/GenBank/DDBJ databases">
        <authorList>
            <person name="Jin W."/>
            <person name="Wang H."/>
            <person name="Yang Y."/>
            <person name="Li M."/>
            <person name="Liu J."/>
        </authorList>
    </citation>
    <scope>NUCLEOTIDE SEQUENCE</scope>
    <source>
        <strain evidence="10">AESS21</strain>
    </source>
</reference>
<dbReference type="SUPFAM" id="SSF58104">
    <property type="entry name" value="Methyl-accepting chemotaxis protein (MCP) signaling domain"/>
    <property type="match status" value="1"/>
</dbReference>
<accession>A0A944CES0</accession>
<comment type="caution">
    <text evidence="10">The sequence shown here is derived from an EMBL/GenBank/DDBJ whole genome shotgun (WGS) entry which is preliminary data.</text>
</comment>
<reference evidence="10" key="2">
    <citation type="journal article" date="2021" name="Microorganisms">
        <title>Bacterial Dimethylsulfoniopropionate Biosynthesis in the East China Sea.</title>
        <authorList>
            <person name="Liu J."/>
            <person name="Zhang Y."/>
            <person name="Liu J."/>
            <person name="Zhong H."/>
            <person name="Williams B.T."/>
            <person name="Zheng Y."/>
            <person name="Curson A.R.J."/>
            <person name="Sun C."/>
            <person name="Sun H."/>
            <person name="Song D."/>
            <person name="Wagner Mackenzie B."/>
            <person name="Bermejo Martinez A."/>
            <person name="Todd J.D."/>
            <person name="Zhang X.H."/>
        </authorList>
    </citation>
    <scope>NUCLEOTIDE SEQUENCE</scope>
    <source>
        <strain evidence="10">AESS21</strain>
    </source>
</reference>
<evidence type="ECO:0000313" key="10">
    <source>
        <dbReference type="EMBL" id="MBS8262076.1"/>
    </source>
</evidence>
<dbReference type="PROSITE" id="PS50192">
    <property type="entry name" value="T_SNARE"/>
    <property type="match status" value="1"/>
</dbReference>
<proteinExistence type="inferred from homology"/>
<name>A0A944CES0_9HYPH</name>
<dbReference type="PROSITE" id="PS50111">
    <property type="entry name" value="CHEMOTAXIS_TRANSDUC_2"/>
    <property type="match status" value="1"/>
</dbReference>
<sequence>MSKAQSTLFGLSNLSVRARISFLSVLTAIGVLLIGGIFWWSQNQIAAAFQGLEQSAELSRKVADLSDHAATMQVIEKGYLAAPDAHAHAGFNRELATAQSIVEEISSLSVAAELKPQIADVLDTFEGTAGAFEMLDSVQKKIGYSFNDGLLGVLTQTAGDAQLRLKEEMKFGGGPDFEKLLRAVFAVQLAEKEFILNQTEAYLENFTVAFTTFEGLLKKAYMPNEIKADMGEKMSAYKVAFDAYTVAIAERAKSADLLASLFSLVPPHVEALNSAAQAAQVSAEKELSEIRALSGTVVGAVILAMLIGLSVLAIVIGRSVSVPLASLQKAMVRLASGSSDVELPDVGGRNEISEMSKTVAVFRENAIERVRLAEQQQQENMDRDGRVARLESLIGDFETSLGAALKKLDGSTDELMQTSSAVEAAADDVAGQASQASSAVRVAAENVNSAATASEALASSINEISGQANRSTDVAKQAVESAKGTYRTMDELSKAAMRIGEVMGLIREIADQTNLLALNATIEAARAGEAGKGFAVVAAEVKQLADQTSKATGDIGVQVEAIQGSSNQAMSAIEDVTRIISDMEGLASSVATAVIQQDEAVQSIARNVSDASHRSDEGAELMENVGAATEHSRATGAEVERVASSLSEQAALIRAEASRFLEGVRAA</sequence>
<comment type="subcellular location">
    <subcellularLocation>
        <location evidence="1">Cell inner membrane</location>
        <topology evidence="1">Multi-pass membrane protein</topology>
    </subcellularLocation>
</comment>
<feature type="domain" description="T-SNARE coiled-coil homology" evidence="8">
    <location>
        <begin position="563"/>
        <end position="625"/>
    </location>
</feature>
<dbReference type="PANTHER" id="PTHR32089">
    <property type="entry name" value="METHYL-ACCEPTING CHEMOTAXIS PROTEIN MCPB"/>
    <property type="match status" value="1"/>
</dbReference>
<dbReference type="GO" id="GO:0005886">
    <property type="term" value="C:plasma membrane"/>
    <property type="evidence" value="ECO:0007669"/>
    <property type="project" value="UniProtKB-SubCell"/>
</dbReference>
<dbReference type="Pfam" id="PF00015">
    <property type="entry name" value="MCPsignal"/>
    <property type="match status" value="1"/>
</dbReference>
<evidence type="ECO:0000259" key="9">
    <source>
        <dbReference type="PROSITE" id="PS50885"/>
    </source>
</evidence>
<dbReference type="InterPro" id="IPR004089">
    <property type="entry name" value="MCPsignal_dom"/>
</dbReference>
<dbReference type="Pfam" id="PF00672">
    <property type="entry name" value="HAMP"/>
    <property type="match status" value="1"/>
</dbReference>
<dbReference type="GO" id="GO:0007165">
    <property type="term" value="P:signal transduction"/>
    <property type="evidence" value="ECO:0007669"/>
    <property type="project" value="UniProtKB-KW"/>
</dbReference>
<keyword evidence="2" id="KW-1003">Cell membrane</keyword>
<comment type="similarity">
    <text evidence="4">Belongs to the methyl-accepting chemotaxis (MCP) protein family.</text>
</comment>
<keyword evidence="6" id="KW-0472">Membrane</keyword>
<dbReference type="InterPro" id="IPR003660">
    <property type="entry name" value="HAMP_dom"/>
</dbReference>
<keyword evidence="6" id="KW-1133">Transmembrane helix</keyword>
<feature type="domain" description="HAMP" evidence="9">
    <location>
        <begin position="318"/>
        <end position="371"/>
    </location>
</feature>
<evidence type="ECO:0000259" key="7">
    <source>
        <dbReference type="PROSITE" id="PS50111"/>
    </source>
</evidence>
<gene>
    <name evidence="10" type="ORF">DYI23_17745</name>
</gene>
<dbReference type="Gene3D" id="6.10.340.10">
    <property type="match status" value="1"/>
</dbReference>
<dbReference type="AlphaFoldDB" id="A0A944CES0"/>
<dbReference type="SMART" id="SM00283">
    <property type="entry name" value="MA"/>
    <property type="match status" value="1"/>
</dbReference>
<evidence type="ECO:0000256" key="1">
    <source>
        <dbReference type="ARBA" id="ARBA00004429"/>
    </source>
</evidence>
<feature type="domain" description="Methyl-accepting transducer" evidence="7">
    <location>
        <begin position="411"/>
        <end position="633"/>
    </location>
</feature>
<organism evidence="10 11">
    <name type="scientific">Roseibium polysiphoniae</name>
    <dbReference type="NCBI Taxonomy" id="2571221"/>
    <lineage>
        <taxon>Bacteria</taxon>
        <taxon>Pseudomonadati</taxon>
        <taxon>Pseudomonadota</taxon>
        <taxon>Alphaproteobacteria</taxon>
        <taxon>Hyphomicrobiales</taxon>
        <taxon>Stappiaceae</taxon>
        <taxon>Roseibium</taxon>
    </lineage>
</organism>
<keyword evidence="6" id="KW-0812">Transmembrane</keyword>
<dbReference type="SMART" id="SM01358">
    <property type="entry name" value="HBM"/>
    <property type="match status" value="1"/>
</dbReference>
<keyword evidence="3 5" id="KW-0807">Transducer</keyword>
<dbReference type="EMBL" id="QTKU01000004">
    <property type="protein sequence ID" value="MBS8262076.1"/>
    <property type="molecule type" value="Genomic_DNA"/>
</dbReference>
<dbReference type="Proteomes" id="UP000705379">
    <property type="component" value="Unassembled WGS sequence"/>
</dbReference>
<evidence type="ECO:0000256" key="2">
    <source>
        <dbReference type="ARBA" id="ARBA00022519"/>
    </source>
</evidence>
<evidence type="ECO:0000313" key="11">
    <source>
        <dbReference type="Proteomes" id="UP000705379"/>
    </source>
</evidence>
<feature type="transmembrane region" description="Helical" evidence="6">
    <location>
        <begin position="292"/>
        <end position="316"/>
    </location>
</feature>
<evidence type="ECO:0000256" key="6">
    <source>
        <dbReference type="SAM" id="Phobius"/>
    </source>
</evidence>
<keyword evidence="2" id="KW-0997">Cell inner membrane</keyword>
<dbReference type="InterPro" id="IPR000727">
    <property type="entry name" value="T_SNARE_dom"/>
</dbReference>
<protein>
    <submittedName>
        <fullName evidence="10">HAMP domain-containing protein</fullName>
    </submittedName>
</protein>